<feature type="signal peptide" evidence="1">
    <location>
        <begin position="1"/>
        <end position="21"/>
    </location>
</feature>
<dbReference type="InterPro" id="IPR045175">
    <property type="entry name" value="M28_fam"/>
</dbReference>
<evidence type="ECO:0000256" key="1">
    <source>
        <dbReference type="SAM" id="SignalP"/>
    </source>
</evidence>
<protein>
    <submittedName>
        <fullName evidence="3">M28 family peptidase</fullName>
    </submittedName>
</protein>
<evidence type="ECO:0000313" key="3">
    <source>
        <dbReference type="EMBL" id="MEE1946906.1"/>
    </source>
</evidence>
<feature type="chain" id="PRO_5046355305" evidence="1">
    <location>
        <begin position="22"/>
        <end position="547"/>
    </location>
</feature>
<gene>
    <name evidence="3" type="ORF">VRU48_17400</name>
</gene>
<reference evidence="3 4" key="1">
    <citation type="submission" date="2024-01" db="EMBL/GenBank/DDBJ databases">
        <title>Pedobacter sp. nov., isolated from fresh soil.</title>
        <authorList>
            <person name="Le N.T.T."/>
        </authorList>
    </citation>
    <scope>NUCLEOTIDE SEQUENCE [LARGE SCALE GENOMIC DNA]</scope>
    <source>
        <strain evidence="3 4">KR3-3</strain>
    </source>
</reference>
<evidence type="ECO:0000259" key="2">
    <source>
        <dbReference type="Pfam" id="PF04389"/>
    </source>
</evidence>
<dbReference type="PANTHER" id="PTHR12147">
    <property type="entry name" value="METALLOPEPTIDASE M28 FAMILY MEMBER"/>
    <property type="match status" value="1"/>
</dbReference>
<organism evidence="3 4">
    <name type="scientific">Pedobacter albus</name>
    <dbReference type="NCBI Taxonomy" id="3113905"/>
    <lineage>
        <taxon>Bacteria</taxon>
        <taxon>Pseudomonadati</taxon>
        <taxon>Bacteroidota</taxon>
        <taxon>Sphingobacteriia</taxon>
        <taxon>Sphingobacteriales</taxon>
        <taxon>Sphingobacteriaceae</taxon>
        <taxon>Pedobacter</taxon>
    </lineage>
</organism>
<dbReference type="Proteomes" id="UP001336835">
    <property type="component" value="Unassembled WGS sequence"/>
</dbReference>
<dbReference type="PANTHER" id="PTHR12147:SF26">
    <property type="entry name" value="PEPTIDASE M28 DOMAIN-CONTAINING PROTEIN"/>
    <property type="match status" value="1"/>
</dbReference>
<accession>A0ABU7IBR3</accession>
<keyword evidence="4" id="KW-1185">Reference proteome</keyword>
<dbReference type="Pfam" id="PF04389">
    <property type="entry name" value="Peptidase_M28"/>
    <property type="match status" value="1"/>
</dbReference>
<dbReference type="SUPFAM" id="SSF53187">
    <property type="entry name" value="Zn-dependent exopeptidases"/>
    <property type="match status" value="1"/>
</dbReference>
<dbReference type="InterPro" id="IPR007484">
    <property type="entry name" value="Peptidase_M28"/>
</dbReference>
<keyword evidence="1" id="KW-0732">Signal</keyword>
<dbReference type="EMBL" id="JAZDQT010000003">
    <property type="protein sequence ID" value="MEE1946906.1"/>
    <property type="molecule type" value="Genomic_DNA"/>
</dbReference>
<dbReference type="RefSeq" id="WP_330109194.1">
    <property type="nucleotide sequence ID" value="NZ_JAZDQT010000003.1"/>
</dbReference>
<proteinExistence type="predicted"/>
<comment type="caution">
    <text evidence="3">The sequence shown here is derived from an EMBL/GenBank/DDBJ whole genome shotgun (WGS) entry which is preliminary data.</text>
</comment>
<dbReference type="Gene3D" id="3.40.630.10">
    <property type="entry name" value="Zn peptidases"/>
    <property type="match status" value="2"/>
</dbReference>
<sequence>MMKKQFLYTGLAVMLSLSAVAQQDQNAVKFGQIINAQRGRAHLSILASDEYEGRETGKKGAWMAADYIKKQFQSFGLKGPVKGGNDPYFQKVDLVTYDLTQSSLSINGKAKQKNTDFLISNASVGINGLDINANEIVFAGYGISRDGYNDFDGINVEGKVVMVFASGDPTAKTSDTEKPNQRAIMMARQKMMSNIAKNKPKAILLIDPNFDKTPNYLKEASANGRIMLKNAASAKALERPIPYVTITISPATADEILKAGSTSVAAVTQKIAESGKPASQVLNVSLVANATKKENAHRGENVLGFLEGSDAKLKNEVLIITGHYDHIGLVQDPNAKDKVNNGADDDGSGTTGVLLMAEAFSKAKKAGKGPKRSILFMTVVGEEKGLLGSEWYSENPVFPVENTIADLNTDMIGRVGEPYLGKPDSANYVYSVGSFKLSTELGKIAEQVNDTYTKMKLDYKFDDPKDPQQIYYRSDHYNFAKLGIPVIFYYDGMLEQDYHQPGDEISKINFDLLAKRAHLTYYIAWELANRANRPVVDKNADGSSKTN</sequence>
<feature type="domain" description="Peptidase M28" evidence="2">
    <location>
        <begin position="301"/>
        <end position="520"/>
    </location>
</feature>
<evidence type="ECO:0000313" key="4">
    <source>
        <dbReference type="Proteomes" id="UP001336835"/>
    </source>
</evidence>
<name>A0ABU7IBR3_9SPHI</name>